<dbReference type="EMBL" id="CP001878">
    <property type="protein sequence ID" value="ADC51066.1"/>
    <property type="molecule type" value="Genomic_DNA"/>
</dbReference>
<dbReference type="InterPro" id="IPR012347">
    <property type="entry name" value="Ferritin-like"/>
</dbReference>
<gene>
    <name evidence="1" type="ordered locus">BpOF4_15085</name>
</gene>
<dbReference type="Proteomes" id="UP000001544">
    <property type="component" value="Chromosome"/>
</dbReference>
<keyword evidence="2" id="KW-1185">Reference proteome</keyword>
<dbReference type="STRING" id="398511.BpOF4_15085"/>
<sequence length="69" mass="7574">MAKTNYAAHEVLEVHEMLTIKSASAAKSSMMQGLASDKKLKQLLQKDATASQEAVKELRSILEKVEKGE</sequence>
<protein>
    <recommendedName>
        <fullName evidence="3">Spore coat protein</fullName>
    </recommendedName>
</protein>
<accession>D3FZY1</accession>
<dbReference type="KEGG" id="bpf:BpOF4_15085"/>
<evidence type="ECO:0000313" key="2">
    <source>
        <dbReference type="Proteomes" id="UP000001544"/>
    </source>
</evidence>
<evidence type="ECO:0000313" key="1">
    <source>
        <dbReference type="EMBL" id="ADC51066.1"/>
    </source>
</evidence>
<dbReference type="HOGENOM" id="CLU_191305_0_0_9"/>
<dbReference type="Gene3D" id="1.20.1260.10">
    <property type="match status" value="1"/>
</dbReference>
<reference evidence="1 2" key="1">
    <citation type="journal article" date="2011" name="Environ. Microbiol.">
        <title>Genome of alkaliphilic Bacillus pseudofirmus OF4 reveals adaptations that support the ability to grow in an external pH range from 7.5 to 11.4.</title>
        <authorList>
            <person name="Janto B."/>
            <person name="Ahmed A."/>
            <person name="Ito M."/>
            <person name="Liu J."/>
            <person name="Hicks D.B."/>
            <person name="Pagni S."/>
            <person name="Fackelmayer O.J."/>
            <person name="Smith T.A."/>
            <person name="Earl J."/>
            <person name="Elbourne L.D."/>
            <person name="Hassan K."/>
            <person name="Paulsen I.T."/>
            <person name="Kolsto A.B."/>
            <person name="Tourasse N.J."/>
            <person name="Ehrlich G.D."/>
            <person name="Boissy R."/>
            <person name="Ivey D.M."/>
            <person name="Li G."/>
            <person name="Xue Y."/>
            <person name="Ma Y."/>
            <person name="Hu F.Z."/>
            <person name="Krulwich T.A."/>
        </authorList>
    </citation>
    <scope>NUCLEOTIDE SEQUENCE [LARGE SCALE GENOMIC DNA]</scope>
    <source>
        <strain evidence="2">ATCC BAA-2126 / JCM 17055 / OF4</strain>
    </source>
</reference>
<name>D3FZY1_ALKPO</name>
<dbReference type="AlphaFoldDB" id="D3FZY1"/>
<organism evidence="1 2">
    <name type="scientific">Alkalihalophilus pseudofirmus (strain ATCC BAA-2126 / JCM 17055 / OF4)</name>
    <name type="common">Bacillus pseudofirmus</name>
    <dbReference type="NCBI Taxonomy" id="398511"/>
    <lineage>
        <taxon>Bacteria</taxon>
        <taxon>Bacillati</taxon>
        <taxon>Bacillota</taxon>
        <taxon>Bacilli</taxon>
        <taxon>Bacillales</taxon>
        <taxon>Bacillaceae</taxon>
        <taxon>Alkalihalophilus</taxon>
    </lineage>
</organism>
<proteinExistence type="predicted"/>
<evidence type="ECO:0008006" key="3">
    <source>
        <dbReference type="Google" id="ProtNLM"/>
    </source>
</evidence>